<dbReference type="Proteomes" id="UP000315295">
    <property type="component" value="Unassembled WGS sequence"/>
</dbReference>
<reference evidence="1 2" key="1">
    <citation type="journal article" date="2019" name="G3 (Bethesda)">
        <title>Sequencing of a Wild Apple (Malus baccata) Genome Unravels the Differences Between Cultivated and Wild Apple Species Regarding Disease Resistance and Cold Tolerance.</title>
        <authorList>
            <person name="Chen X."/>
        </authorList>
    </citation>
    <scope>NUCLEOTIDE SEQUENCE [LARGE SCALE GENOMIC DNA]</scope>
    <source>
        <strain evidence="2">cv. Shandingzi</strain>
        <tissue evidence="1">Leaves</tissue>
    </source>
</reference>
<dbReference type="Pfam" id="PF14223">
    <property type="entry name" value="Retrotran_gag_2"/>
    <property type="match status" value="1"/>
</dbReference>
<protein>
    <submittedName>
        <fullName evidence="1">Uncharacterized protein</fullName>
    </submittedName>
</protein>
<keyword evidence="2" id="KW-1185">Reference proteome</keyword>
<evidence type="ECO:0000313" key="1">
    <source>
        <dbReference type="EMBL" id="TQD96926.1"/>
    </source>
</evidence>
<dbReference type="STRING" id="106549.A0A540MDV5"/>
<sequence length="294" mass="33542">MASAKDDSLQAIGVKLNGNNYVYWAYVMKNFFIGKGLWGYVSGMVSIPNNPKDENHVELFAAWEMNNSKIITWINNYVDLTIGMQLAKFSTCKEVWDHLAKLYTKANFAKRYQLEMEIRAIQQGDKSIQVFYNEMTNLWDQLALTEPKGLGIVELYCQYREEQRLVQFLMPLRDKFETLRSSILHQTPLPSVDYVLNELQAEEVRVQSHRLSSSLSNTSALAAAIGPRPHNKTGVAMDESSYCKGKGHWKSQCPELSQKHGFPHKPPQVAAVVPSVLHIANDLESESRKDDWAW</sequence>
<proteinExistence type="predicted"/>
<dbReference type="PANTHER" id="PTHR37610">
    <property type="entry name" value="CCHC-TYPE DOMAIN-CONTAINING PROTEIN"/>
    <property type="match status" value="1"/>
</dbReference>
<dbReference type="AlphaFoldDB" id="A0A540MDV5"/>
<accession>A0A540MDV5</accession>
<gene>
    <name evidence="1" type="ORF">C1H46_017475</name>
</gene>
<comment type="caution">
    <text evidence="1">The sequence shown here is derived from an EMBL/GenBank/DDBJ whole genome shotgun (WGS) entry which is preliminary data.</text>
</comment>
<dbReference type="EMBL" id="VIEB01000283">
    <property type="protein sequence ID" value="TQD96926.1"/>
    <property type="molecule type" value="Genomic_DNA"/>
</dbReference>
<evidence type="ECO:0000313" key="2">
    <source>
        <dbReference type="Proteomes" id="UP000315295"/>
    </source>
</evidence>
<dbReference type="PANTHER" id="PTHR37610:SF80">
    <property type="entry name" value="RETROTRANSPOSON GAG DOMAIN-CONTAINING PROTEIN"/>
    <property type="match status" value="1"/>
</dbReference>
<organism evidence="1 2">
    <name type="scientific">Malus baccata</name>
    <name type="common">Siberian crab apple</name>
    <name type="synonym">Pyrus baccata</name>
    <dbReference type="NCBI Taxonomy" id="106549"/>
    <lineage>
        <taxon>Eukaryota</taxon>
        <taxon>Viridiplantae</taxon>
        <taxon>Streptophyta</taxon>
        <taxon>Embryophyta</taxon>
        <taxon>Tracheophyta</taxon>
        <taxon>Spermatophyta</taxon>
        <taxon>Magnoliopsida</taxon>
        <taxon>eudicotyledons</taxon>
        <taxon>Gunneridae</taxon>
        <taxon>Pentapetalae</taxon>
        <taxon>rosids</taxon>
        <taxon>fabids</taxon>
        <taxon>Rosales</taxon>
        <taxon>Rosaceae</taxon>
        <taxon>Amygdaloideae</taxon>
        <taxon>Maleae</taxon>
        <taxon>Malus</taxon>
    </lineage>
</organism>
<name>A0A540MDV5_MALBA</name>